<comment type="similarity">
    <text evidence="1">Belongs to the ROK (NagC/XylR) family.</text>
</comment>
<dbReference type="Proteomes" id="UP001172082">
    <property type="component" value="Unassembled WGS sequence"/>
</dbReference>
<dbReference type="PANTHER" id="PTHR18964:SF149">
    <property type="entry name" value="BIFUNCTIONAL UDP-N-ACETYLGLUCOSAMINE 2-EPIMERASE_N-ACETYLMANNOSAMINE KINASE"/>
    <property type="match status" value="1"/>
</dbReference>
<keyword evidence="3" id="KW-1185">Reference proteome</keyword>
<sequence length="405" mass="44398">MINKLLGKGLDVESTKKLDHKKAIVKLLIDNENTIPEICQHLQLSVPTGTKLIQELLDGGILHNLGKKDDAITSGGRRPKLYGVNTKDYFIIGVDIQLQEINIAILNMKNELVKKTRYTSYNLQNSKECLQTTISIIADEIKAFDIDNNNILGMGVGITGRVKIATGDSYNFLHIDNKPLSHHFKESFDCPVYVENDTMIMTLGEQSFGLGQQLRNFVFVNLSKGLGLGIISEGTLHTGKSGYAGEFGHTHFFDNNRLCICGKKGCLGTEVSGHGMEEIFYEKIQKGEQSKLNPADFKKRINYHQIVNAAIEGDMTCMEIIQDLGFNLGKSLAGIINLLNPEAIILGGTCAEAGDVLKHSIQSGLQRFALPMPLKDCQIIISELGAKASLIGAGRLVLNEILNNG</sequence>
<protein>
    <submittedName>
        <fullName evidence="2">ROK family protein</fullName>
    </submittedName>
</protein>
<dbReference type="PROSITE" id="PS01125">
    <property type="entry name" value="ROK"/>
    <property type="match status" value="1"/>
</dbReference>
<dbReference type="InterPro" id="IPR049874">
    <property type="entry name" value="ROK_cs"/>
</dbReference>
<name>A0ABT8KGL7_9BACT</name>
<dbReference type="Pfam" id="PF00480">
    <property type="entry name" value="ROK"/>
    <property type="match status" value="1"/>
</dbReference>
<dbReference type="Gene3D" id="1.10.10.10">
    <property type="entry name" value="Winged helix-like DNA-binding domain superfamily/Winged helix DNA-binding domain"/>
    <property type="match status" value="1"/>
</dbReference>
<reference evidence="2" key="1">
    <citation type="submission" date="2023-06" db="EMBL/GenBank/DDBJ databases">
        <title>Genomic of Parafulvivirga corallium.</title>
        <authorList>
            <person name="Wang G."/>
        </authorList>
    </citation>
    <scope>NUCLEOTIDE SEQUENCE</scope>
    <source>
        <strain evidence="2">BMA10</strain>
    </source>
</reference>
<dbReference type="Gene3D" id="3.30.420.40">
    <property type="match status" value="2"/>
</dbReference>
<gene>
    <name evidence="2" type="ORF">QQ008_00740</name>
</gene>
<accession>A0ABT8KGL7</accession>
<dbReference type="PANTHER" id="PTHR18964">
    <property type="entry name" value="ROK (REPRESSOR, ORF, KINASE) FAMILY"/>
    <property type="match status" value="1"/>
</dbReference>
<dbReference type="EMBL" id="JAUJEA010000001">
    <property type="protein sequence ID" value="MDN5199856.1"/>
    <property type="molecule type" value="Genomic_DNA"/>
</dbReference>
<dbReference type="InterPro" id="IPR036388">
    <property type="entry name" value="WH-like_DNA-bd_sf"/>
</dbReference>
<proteinExistence type="inferred from homology"/>
<dbReference type="InterPro" id="IPR043129">
    <property type="entry name" value="ATPase_NBD"/>
</dbReference>
<dbReference type="InterPro" id="IPR000600">
    <property type="entry name" value="ROK"/>
</dbReference>
<organism evidence="2 3">
    <name type="scientific">Splendidivirga corallicola</name>
    <dbReference type="NCBI Taxonomy" id="3051826"/>
    <lineage>
        <taxon>Bacteria</taxon>
        <taxon>Pseudomonadati</taxon>
        <taxon>Bacteroidota</taxon>
        <taxon>Cytophagia</taxon>
        <taxon>Cytophagales</taxon>
        <taxon>Splendidivirgaceae</taxon>
        <taxon>Splendidivirga</taxon>
    </lineage>
</organism>
<dbReference type="RefSeq" id="WP_346749888.1">
    <property type="nucleotide sequence ID" value="NZ_JAUJEA010000001.1"/>
</dbReference>
<dbReference type="SUPFAM" id="SSF53067">
    <property type="entry name" value="Actin-like ATPase domain"/>
    <property type="match status" value="1"/>
</dbReference>
<evidence type="ECO:0000256" key="1">
    <source>
        <dbReference type="ARBA" id="ARBA00006479"/>
    </source>
</evidence>
<evidence type="ECO:0000313" key="2">
    <source>
        <dbReference type="EMBL" id="MDN5199856.1"/>
    </source>
</evidence>
<evidence type="ECO:0000313" key="3">
    <source>
        <dbReference type="Proteomes" id="UP001172082"/>
    </source>
</evidence>
<comment type="caution">
    <text evidence="2">The sequence shown here is derived from an EMBL/GenBank/DDBJ whole genome shotgun (WGS) entry which is preliminary data.</text>
</comment>